<dbReference type="KEGG" id="daf:Desaf_1954"/>
<dbReference type="EMBL" id="CP003221">
    <property type="protein sequence ID" value="EGJ50283.1"/>
    <property type="molecule type" value="Genomic_DNA"/>
</dbReference>
<reference evidence="1 2" key="1">
    <citation type="journal article" date="2011" name="J. Bacteriol.">
        <title>Genome sequence of the mercury-methylating and pleomorphic Desulfovibrio africanus Strain Walvis Bay.</title>
        <authorList>
            <person name="Brown S.D."/>
            <person name="Wall J.D."/>
            <person name="Kucken A.M."/>
            <person name="Gilmour C.C."/>
            <person name="Podar M."/>
            <person name="Brandt C.C."/>
            <person name="Teshima H."/>
            <person name="Detter J.C."/>
            <person name="Han C.S."/>
            <person name="Land M.L."/>
            <person name="Lucas S."/>
            <person name="Han J."/>
            <person name="Pennacchio L."/>
            <person name="Nolan M."/>
            <person name="Pitluck S."/>
            <person name="Woyke T."/>
            <person name="Goodwin L."/>
            <person name="Palumbo A.V."/>
            <person name="Elias D.A."/>
        </authorList>
    </citation>
    <scope>NUCLEOTIDE SEQUENCE [LARGE SCALE GENOMIC DNA]</scope>
    <source>
        <strain evidence="1 2">Walvis Bay</strain>
    </source>
</reference>
<accession>F3Z339</accession>
<dbReference type="STRING" id="690850.Desaf_1954"/>
<protein>
    <submittedName>
        <fullName evidence="1">Uncharacterized protein</fullName>
    </submittedName>
</protein>
<proteinExistence type="predicted"/>
<evidence type="ECO:0000313" key="1">
    <source>
        <dbReference type="EMBL" id="EGJ50283.1"/>
    </source>
</evidence>
<dbReference type="HOGENOM" id="CLU_2805378_0_0_7"/>
<evidence type="ECO:0000313" key="2">
    <source>
        <dbReference type="Proteomes" id="UP000007844"/>
    </source>
</evidence>
<dbReference type="AlphaFoldDB" id="F3Z339"/>
<dbReference type="RefSeq" id="WP_014260035.1">
    <property type="nucleotide sequence ID" value="NC_016629.1"/>
</dbReference>
<keyword evidence="2" id="KW-1185">Reference proteome</keyword>
<name>F3Z339_DESAF</name>
<organism evidence="1 2">
    <name type="scientific">Desulfocurvibacter africanus subsp. africanus str. Walvis Bay</name>
    <dbReference type="NCBI Taxonomy" id="690850"/>
    <lineage>
        <taxon>Bacteria</taxon>
        <taxon>Pseudomonadati</taxon>
        <taxon>Thermodesulfobacteriota</taxon>
        <taxon>Desulfovibrionia</taxon>
        <taxon>Desulfovibrionales</taxon>
        <taxon>Desulfovibrionaceae</taxon>
        <taxon>Desulfocurvibacter</taxon>
    </lineage>
</organism>
<gene>
    <name evidence="1" type="ORF">Desaf_1954</name>
</gene>
<sequence>MTEIKVRAIRDQEEQARDEAVSLYAELHAQLSADGEILPEPVVVLGLARRLTKELECLLGMKTKERN</sequence>
<dbReference type="Proteomes" id="UP000007844">
    <property type="component" value="Chromosome"/>
</dbReference>